<keyword evidence="2" id="KW-1185">Reference proteome</keyword>
<evidence type="ECO:0000313" key="2">
    <source>
        <dbReference type="Proteomes" id="UP000625527"/>
    </source>
</evidence>
<evidence type="ECO:0000313" key="1">
    <source>
        <dbReference type="EMBL" id="MBE1874249.1"/>
    </source>
</evidence>
<comment type="caution">
    <text evidence="1">The sequence shown here is derived from an EMBL/GenBank/DDBJ whole genome shotgun (WGS) entry which is preliminary data.</text>
</comment>
<organism evidence="1 2">
    <name type="scientific">Myceligenerans pegani</name>
    <dbReference type="NCBI Taxonomy" id="2776917"/>
    <lineage>
        <taxon>Bacteria</taxon>
        <taxon>Bacillati</taxon>
        <taxon>Actinomycetota</taxon>
        <taxon>Actinomycetes</taxon>
        <taxon>Micrococcales</taxon>
        <taxon>Promicromonosporaceae</taxon>
        <taxon>Myceligenerans</taxon>
    </lineage>
</organism>
<name>A0ABR9MS95_9MICO</name>
<dbReference type="Proteomes" id="UP000625527">
    <property type="component" value="Unassembled WGS sequence"/>
</dbReference>
<protein>
    <recommendedName>
        <fullName evidence="3">CopG family transcriptional regulator</fullName>
    </recommendedName>
</protein>
<reference evidence="1 2" key="1">
    <citation type="submission" date="2020-10" db="EMBL/GenBank/DDBJ databases">
        <title>Myceligenerans pegani sp. nov., an endophytic actinomycete isolated from Peganum harmala L. in Xinjiang, China.</title>
        <authorList>
            <person name="Xin L."/>
        </authorList>
    </citation>
    <scope>NUCLEOTIDE SEQUENCE [LARGE SCALE GENOMIC DNA]</scope>
    <source>
        <strain evidence="1 2">TRM65318</strain>
    </source>
</reference>
<accession>A0ABR9MS95</accession>
<proteinExistence type="predicted"/>
<dbReference type="EMBL" id="JADAQT010000017">
    <property type="protein sequence ID" value="MBE1874249.1"/>
    <property type="molecule type" value="Genomic_DNA"/>
</dbReference>
<evidence type="ECO:0008006" key="3">
    <source>
        <dbReference type="Google" id="ProtNLM"/>
    </source>
</evidence>
<sequence length="89" mass="9476">MASKKVTITLDEALVEALTAAAHEDGVPVSRVVSSAAERELRRRAGMAVVREWEAEHGAFTPEELAAARAELAEAEAAHLSRTKKNPAA</sequence>
<gene>
    <name evidence="1" type="ORF">IHE71_00790</name>
</gene>
<dbReference type="RefSeq" id="WP_192860828.1">
    <property type="nucleotide sequence ID" value="NZ_JADAQT010000017.1"/>
</dbReference>